<feature type="signal peptide" evidence="9">
    <location>
        <begin position="1"/>
        <end position="21"/>
    </location>
</feature>
<evidence type="ECO:0000256" key="9">
    <source>
        <dbReference type="SAM" id="SignalP"/>
    </source>
</evidence>
<reference evidence="11 12" key="1">
    <citation type="journal article" date="2015" name="Int. J. Syst. Evol. Microbiol.">
        <title>Aestuariivita atlantica sp. nov., isolated from deep sea sediment of the Atlantic Ocean.</title>
        <authorList>
            <person name="Li G."/>
            <person name="Lai Q."/>
            <person name="Du Y."/>
            <person name="Liu X."/>
            <person name="Sun F."/>
            <person name="Shao Z."/>
        </authorList>
    </citation>
    <scope>NUCLEOTIDE SEQUENCE [LARGE SCALE GENOMIC DNA]</scope>
    <source>
        <strain evidence="11 12">22II-S11-z3</strain>
    </source>
</reference>
<proteinExistence type="inferred from homology"/>
<name>A0A0L1JPK2_9RHOB</name>
<dbReference type="STRING" id="1317121.ATO11_12890"/>
<dbReference type="PROSITE" id="PS50198">
    <property type="entry name" value="PPIC_PPIASE_2"/>
    <property type="match status" value="1"/>
</dbReference>
<evidence type="ECO:0000256" key="8">
    <source>
        <dbReference type="PROSITE-ProRule" id="PRU00278"/>
    </source>
</evidence>
<dbReference type="InterPro" id="IPR046357">
    <property type="entry name" value="PPIase_dom_sf"/>
</dbReference>
<dbReference type="Gene3D" id="3.10.50.40">
    <property type="match status" value="1"/>
</dbReference>
<keyword evidence="8 11" id="KW-0413">Isomerase</keyword>
<dbReference type="Pfam" id="PF00639">
    <property type="entry name" value="Rotamase"/>
    <property type="match status" value="1"/>
</dbReference>
<evidence type="ECO:0000313" key="11">
    <source>
        <dbReference type="EMBL" id="KNG93333.1"/>
    </source>
</evidence>
<dbReference type="OrthoDB" id="14196at2"/>
<evidence type="ECO:0000256" key="4">
    <source>
        <dbReference type="ARBA" id="ARBA00018370"/>
    </source>
</evidence>
<keyword evidence="12" id="KW-1185">Reference proteome</keyword>
<dbReference type="RefSeq" id="WP_050531298.1">
    <property type="nucleotide sequence ID" value="NZ_AQQZ01000005.1"/>
</dbReference>
<dbReference type="InterPro" id="IPR027304">
    <property type="entry name" value="Trigger_fact/SurA_dom_sf"/>
</dbReference>
<comment type="similarity">
    <text evidence="2">Belongs to the PpiC/parvulin rotamase family.</text>
</comment>
<evidence type="ECO:0000256" key="6">
    <source>
        <dbReference type="ARBA" id="ARBA00030642"/>
    </source>
</evidence>
<evidence type="ECO:0000256" key="5">
    <source>
        <dbReference type="ARBA" id="ARBA00023110"/>
    </source>
</evidence>
<dbReference type="SUPFAM" id="SSF109998">
    <property type="entry name" value="Triger factor/SurA peptide-binding domain-like"/>
    <property type="match status" value="1"/>
</dbReference>
<comment type="caution">
    <text evidence="11">The sequence shown here is derived from an EMBL/GenBank/DDBJ whole genome shotgun (WGS) entry which is preliminary data.</text>
</comment>
<organism evidence="11 12">
    <name type="scientific">Pseudaestuariivita atlantica</name>
    <dbReference type="NCBI Taxonomy" id="1317121"/>
    <lineage>
        <taxon>Bacteria</taxon>
        <taxon>Pseudomonadati</taxon>
        <taxon>Pseudomonadota</taxon>
        <taxon>Alphaproteobacteria</taxon>
        <taxon>Rhodobacterales</taxon>
        <taxon>Paracoccaceae</taxon>
        <taxon>Pseudaestuariivita</taxon>
    </lineage>
</organism>
<dbReference type="GO" id="GO:0003755">
    <property type="term" value="F:peptidyl-prolyl cis-trans isomerase activity"/>
    <property type="evidence" value="ECO:0007669"/>
    <property type="project" value="UniProtKB-KW"/>
</dbReference>
<dbReference type="SUPFAM" id="SSF54534">
    <property type="entry name" value="FKBP-like"/>
    <property type="match status" value="1"/>
</dbReference>
<dbReference type="InterPro" id="IPR000297">
    <property type="entry name" value="PPIase_PpiC"/>
</dbReference>
<dbReference type="PANTHER" id="PTHR47245:SF2">
    <property type="entry name" value="PEPTIDYL-PROLYL CIS-TRANS ISOMERASE HP_0175-RELATED"/>
    <property type="match status" value="1"/>
</dbReference>
<keyword evidence="9" id="KW-0732">Signal</keyword>
<dbReference type="EMBL" id="AQQZ01000005">
    <property type="protein sequence ID" value="KNG93333.1"/>
    <property type="molecule type" value="Genomic_DNA"/>
</dbReference>
<protein>
    <recommendedName>
        <fullName evidence="4">Parvulin-like PPIase</fullName>
        <ecNumber evidence="3">5.2.1.8</ecNumber>
    </recommendedName>
    <alternativeName>
        <fullName evidence="6">Peptidyl-prolyl cis-trans isomerase plp</fullName>
    </alternativeName>
    <alternativeName>
        <fullName evidence="7">Rotamase plp</fullName>
    </alternativeName>
</protein>
<evidence type="ECO:0000256" key="7">
    <source>
        <dbReference type="ARBA" id="ARBA00031484"/>
    </source>
</evidence>
<feature type="domain" description="PpiC" evidence="10">
    <location>
        <begin position="144"/>
        <end position="233"/>
    </location>
</feature>
<evidence type="ECO:0000256" key="2">
    <source>
        <dbReference type="ARBA" id="ARBA00007656"/>
    </source>
</evidence>
<dbReference type="InterPro" id="IPR050245">
    <property type="entry name" value="PrsA_foldase"/>
</dbReference>
<dbReference type="PROSITE" id="PS01096">
    <property type="entry name" value="PPIC_PPIASE_1"/>
    <property type="match status" value="1"/>
</dbReference>
<dbReference type="AlphaFoldDB" id="A0A0L1JPK2"/>
<evidence type="ECO:0000313" key="12">
    <source>
        <dbReference type="Proteomes" id="UP000036938"/>
    </source>
</evidence>
<keyword evidence="5 8" id="KW-0697">Rotamase</keyword>
<evidence type="ECO:0000256" key="1">
    <source>
        <dbReference type="ARBA" id="ARBA00000971"/>
    </source>
</evidence>
<dbReference type="InterPro" id="IPR023058">
    <property type="entry name" value="PPIase_PpiC_CS"/>
</dbReference>
<dbReference type="EC" id="5.2.1.8" evidence="3"/>
<feature type="chain" id="PRO_5007776462" description="Parvulin-like PPIase" evidence="9">
    <location>
        <begin position="22"/>
        <end position="292"/>
    </location>
</feature>
<evidence type="ECO:0000259" key="10">
    <source>
        <dbReference type="PROSITE" id="PS50198"/>
    </source>
</evidence>
<evidence type="ECO:0000256" key="3">
    <source>
        <dbReference type="ARBA" id="ARBA00013194"/>
    </source>
</evidence>
<gene>
    <name evidence="11" type="ORF">ATO11_12890</name>
</gene>
<comment type="catalytic activity">
    <reaction evidence="1">
        <text>[protein]-peptidylproline (omega=180) = [protein]-peptidylproline (omega=0)</text>
        <dbReference type="Rhea" id="RHEA:16237"/>
        <dbReference type="Rhea" id="RHEA-COMP:10747"/>
        <dbReference type="Rhea" id="RHEA-COMP:10748"/>
        <dbReference type="ChEBI" id="CHEBI:83833"/>
        <dbReference type="ChEBI" id="CHEBI:83834"/>
        <dbReference type="EC" id="5.2.1.8"/>
    </reaction>
</comment>
<dbReference type="PANTHER" id="PTHR47245">
    <property type="entry name" value="PEPTIDYLPROLYL ISOMERASE"/>
    <property type="match status" value="1"/>
</dbReference>
<dbReference type="Proteomes" id="UP000036938">
    <property type="component" value="Unassembled WGS sequence"/>
</dbReference>
<accession>A0A0L1JPK2</accession>
<sequence length="292" mass="31000">MTRFSIFLAGAAMSLALSATAQETTTDAEAPAMIEATADTVLATVNGQDITLGHVIVIRAGLPPEYQNLGEDVLLSGILDQLIQQAAVNDTDGDELPKRARVALENEKRTILAGQALEAVANSAVTDEALQAAYDARYADAPVKQEYNASHILVETEEEARELVEMLAEGADFAELAKEKSTGPSGPNGGLLGWFGEGAMVPSFEAAVIALAPGEVSAPVQTQFGWHVIKMNEVRDLPGPSLDDVRDELAGEIREEAVRAHVDARTAAADITRLDLETIDPAVVTRTDLLDE</sequence>